<evidence type="ECO:0000256" key="3">
    <source>
        <dbReference type="PIRSR" id="PIRSR004848-1"/>
    </source>
</evidence>
<evidence type="ECO:0000259" key="5">
    <source>
        <dbReference type="Pfam" id="PF01168"/>
    </source>
</evidence>
<dbReference type="InterPro" id="IPR001608">
    <property type="entry name" value="Ala_racemase_N"/>
</dbReference>
<organism evidence="6 7">
    <name type="scientific">Desulfurella multipotens</name>
    <dbReference type="NCBI Taxonomy" id="79269"/>
    <lineage>
        <taxon>Bacteria</taxon>
        <taxon>Pseudomonadati</taxon>
        <taxon>Campylobacterota</taxon>
        <taxon>Desulfurellia</taxon>
        <taxon>Desulfurellales</taxon>
        <taxon>Desulfurellaceae</taxon>
        <taxon>Desulfurella</taxon>
    </lineage>
</organism>
<dbReference type="EMBL" id="FMYU01000005">
    <property type="protein sequence ID" value="SDC44033.1"/>
    <property type="molecule type" value="Genomic_DNA"/>
</dbReference>
<dbReference type="SUPFAM" id="SSF51419">
    <property type="entry name" value="PLP-binding barrel"/>
    <property type="match status" value="1"/>
</dbReference>
<reference evidence="7" key="1">
    <citation type="submission" date="2016-10" db="EMBL/GenBank/DDBJ databases">
        <authorList>
            <person name="Varghese N."/>
            <person name="Submissions S."/>
        </authorList>
    </citation>
    <scope>NUCLEOTIDE SEQUENCE [LARGE SCALE GENOMIC DNA]</scope>
    <source>
        <strain evidence="7">DSM 8415</strain>
    </source>
</reference>
<dbReference type="Pfam" id="PF01168">
    <property type="entry name" value="Ala_racemase_N"/>
    <property type="match status" value="1"/>
</dbReference>
<evidence type="ECO:0000256" key="2">
    <source>
        <dbReference type="HAMAP-Rule" id="MF_02087"/>
    </source>
</evidence>
<dbReference type="InterPro" id="IPR011078">
    <property type="entry name" value="PyrdxlP_homeostasis"/>
</dbReference>
<comment type="function">
    <text evidence="2">Pyridoxal 5'-phosphate (PLP)-binding protein, which is involved in PLP homeostasis.</text>
</comment>
<dbReference type="PANTHER" id="PTHR10146">
    <property type="entry name" value="PROLINE SYNTHETASE CO-TRANSCRIBED BACTERIAL HOMOLOG PROTEIN"/>
    <property type="match status" value="1"/>
</dbReference>
<feature type="domain" description="Alanine racemase N-terminal" evidence="5">
    <location>
        <begin position="3"/>
        <end position="221"/>
    </location>
</feature>
<dbReference type="HAMAP" id="MF_02087">
    <property type="entry name" value="PLP_homeostasis"/>
    <property type="match status" value="1"/>
</dbReference>
<proteinExistence type="inferred from homology"/>
<sequence>MENICENLKKIKQELEILNPNVKLMAVSKNFSYLAVKKAYECSQKIFGENRVQEAIEKIELAKADNLDIQWHLIGHLQLNKAKKAVSYFDYIDSVDSIELAEKLDKYAQAQNKIINIMLEINIANDPKKFGFSKNEVSDAAKRIVNFENLKLYGLMCIGPQAQESEIRKAFRDMKSIFEDLKKSICPTLSELSMGMSDDFRIAIQEGSTIIRIGRGIFGERT</sequence>
<comment type="cofactor">
    <cofactor evidence="3">
        <name>pyridoxal 5'-phosphate</name>
        <dbReference type="ChEBI" id="CHEBI:597326"/>
    </cofactor>
</comment>
<dbReference type="PANTHER" id="PTHR10146:SF14">
    <property type="entry name" value="PYRIDOXAL PHOSPHATE HOMEOSTASIS PROTEIN"/>
    <property type="match status" value="1"/>
</dbReference>
<dbReference type="GO" id="GO:0030170">
    <property type="term" value="F:pyridoxal phosphate binding"/>
    <property type="evidence" value="ECO:0007669"/>
    <property type="project" value="UniProtKB-UniRule"/>
</dbReference>
<evidence type="ECO:0000313" key="6">
    <source>
        <dbReference type="EMBL" id="SDC44033.1"/>
    </source>
</evidence>
<protein>
    <recommendedName>
        <fullName evidence="2">Pyridoxal phosphate homeostasis protein</fullName>
        <shortName evidence="2">PLP homeostasis protein</shortName>
    </recommendedName>
</protein>
<dbReference type="FunFam" id="3.20.20.10:FF:000018">
    <property type="entry name" value="Pyridoxal phosphate homeostasis protein"/>
    <property type="match status" value="1"/>
</dbReference>
<evidence type="ECO:0000313" key="7">
    <source>
        <dbReference type="Proteomes" id="UP000199411"/>
    </source>
</evidence>
<comment type="similarity">
    <text evidence="2 4">Belongs to the pyridoxal phosphate-binding protein YggS/PROSC family.</text>
</comment>
<dbReference type="InterPro" id="IPR029066">
    <property type="entry name" value="PLP-binding_barrel"/>
</dbReference>
<evidence type="ECO:0000256" key="1">
    <source>
        <dbReference type="ARBA" id="ARBA00022898"/>
    </source>
</evidence>
<dbReference type="CDD" id="cd00635">
    <property type="entry name" value="PLPDE_III_YBL036c_like"/>
    <property type="match status" value="1"/>
</dbReference>
<gene>
    <name evidence="6" type="ORF">SAMN05660835_00845</name>
</gene>
<dbReference type="Proteomes" id="UP000199411">
    <property type="component" value="Unassembled WGS sequence"/>
</dbReference>
<feature type="modified residue" description="N6-(pyridoxal phosphate)lysine" evidence="2 3">
    <location>
        <position position="29"/>
    </location>
</feature>
<dbReference type="AlphaFoldDB" id="A0A1G6LL97"/>
<dbReference type="NCBIfam" id="TIGR00044">
    <property type="entry name" value="YggS family pyridoxal phosphate-dependent enzyme"/>
    <property type="match status" value="1"/>
</dbReference>
<keyword evidence="1 2" id="KW-0663">Pyridoxal phosphate</keyword>
<evidence type="ECO:0000256" key="4">
    <source>
        <dbReference type="RuleBase" id="RU004514"/>
    </source>
</evidence>
<keyword evidence="7" id="KW-1185">Reference proteome</keyword>
<accession>A0A1G6LL97</accession>
<name>A0A1G6LL97_9BACT</name>
<dbReference type="OrthoDB" id="9804072at2"/>
<dbReference type="RefSeq" id="WP_092128391.1">
    <property type="nucleotide sequence ID" value="NZ_FMYU01000005.1"/>
</dbReference>
<dbReference type="PIRSF" id="PIRSF004848">
    <property type="entry name" value="YBL036c_PLPDEIII"/>
    <property type="match status" value="1"/>
</dbReference>
<dbReference type="Gene3D" id="3.20.20.10">
    <property type="entry name" value="Alanine racemase"/>
    <property type="match status" value="1"/>
</dbReference>